<evidence type="ECO:0000256" key="2">
    <source>
        <dbReference type="ARBA" id="ARBA00010483"/>
    </source>
</evidence>
<dbReference type="Gene3D" id="3.40.50.720">
    <property type="entry name" value="NAD(P)-binding Rossmann-like Domain"/>
    <property type="match status" value="1"/>
</dbReference>
<dbReference type="PANTHER" id="PTHR44085:SF2">
    <property type="entry name" value="SEPIAPTERIN REDUCTASE"/>
    <property type="match status" value="1"/>
</dbReference>
<protein>
    <recommendedName>
        <fullName evidence="4">Sepiapterin reductase</fullName>
        <ecNumber evidence="3">1.1.1.153</ecNumber>
    </recommendedName>
</protein>
<dbReference type="NCBIfam" id="TIGR01500">
    <property type="entry name" value="sepiapter_red"/>
    <property type="match status" value="1"/>
</dbReference>
<evidence type="ECO:0000256" key="6">
    <source>
        <dbReference type="ARBA" id="ARBA00022857"/>
    </source>
</evidence>
<dbReference type="InterPro" id="IPR002347">
    <property type="entry name" value="SDR_fam"/>
</dbReference>
<dbReference type="EC" id="1.1.1.153" evidence="3"/>
<dbReference type="InterPro" id="IPR006393">
    <property type="entry name" value="Sepiapterin_red"/>
</dbReference>
<dbReference type="Pfam" id="PF00106">
    <property type="entry name" value="adh_short"/>
    <property type="match status" value="1"/>
</dbReference>
<name>A0A0C9M6Z2_9FUNG</name>
<dbReference type="SUPFAM" id="SSF51735">
    <property type="entry name" value="NAD(P)-binding Rossmann-fold domains"/>
    <property type="match status" value="1"/>
</dbReference>
<dbReference type="OrthoDB" id="153074at2759"/>
<dbReference type="Proteomes" id="UP000053815">
    <property type="component" value="Unassembled WGS sequence"/>
</dbReference>
<keyword evidence="5" id="KW-0963">Cytoplasm</keyword>
<organism evidence="8">
    <name type="scientific">Mucor ambiguus</name>
    <dbReference type="NCBI Taxonomy" id="91626"/>
    <lineage>
        <taxon>Eukaryota</taxon>
        <taxon>Fungi</taxon>
        <taxon>Fungi incertae sedis</taxon>
        <taxon>Mucoromycota</taxon>
        <taxon>Mucoromycotina</taxon>
        <taxon>Mucoromycetes</taxon>
        <taxon>Mucorales</taxon>
        <taxon>Mucorineae</taxon>
        <taxon>Mucoraceae</taxon>
        <taxon>Mucor</taxon>
    </lineage>
</organism>
<dbReference type="GO" id="GO:0004757">
    <property type="term" value="F:sepiapterin reductase (NADP+) activity"/>
    <property type="evidence" value="ECO:0007669"/>
    <property type="project" value="UniProtKB-EC"/>
</dbReference>
<keyword evidence="7" id="KW-0560">Oxidoreductase</keyword>
<proteinExistence type="inferred from homology"/>
<keyword evidence="9" id="KW-1185">Reference proteome</keyword>
<dbReference type="EMBL" id="DF836315">
    <property type="protein sequence ID" value="GAN02659.1"/>
    <property type="molecule type" value="Genomic_DNA"/>
</dbReference>
<comment type="similarity">
    <text evidence="2">Belongs to the sepiapterin reductase family.</text>
</comment>
<accession>A0A0C9M6Z2</accession>
<evidence type="ECO:0000256" key="3">
    <source>
        <dbReference type="ARBA" id="ARBA00013075"/>
    </source>
</evidence>
<evidence type="ECO:0000256" key="7">
    <source>
        <dbReference type="ARBA" id="ARBA00023002"/>
    </source>
</evidence>
<comment type="subcellular location">
    <subcellularLocation>
        <location evidence="1">Cytoplasm</location>
    </subcellularLocation>
</comment>
<dbReference type="GO" id="GO:0005737">
    <property type="term" value="C:cytoplasm"/>
    <property type="evidence" value="ECO:0007669"/>
    <property type="project" value="UniProtKB-SubCell"/>
</dbReference>
<dbReference type="AlphaFoldDB" id="A0A0C9M6Z2"/>
<dbReference type="GO" id="GO:0006729">
    <property type="term" value="P:tetrahydrobiopterin biosynthetic process"/>
    <property type="evidence" value="ECO:0007669"/>
    <property type="project" value="InterPro"/>
</dbReference>
<dbReference type="PANTHER" id="PTHR44085">
    <property type="entry name" value="SEPIAPTERIN REDUCTASE"/>
    <property type="match status" value="1"/>
</dbReference>
<sequence length="264" mass="29311">MLLKHTVYIITGANRGFGKAIAETIASKVNQEKTSFILVGRDQSQLESVKLDSNKYISCHYIAHADFKGAKQAQVSVIDKISNLVKAWQDNDIAPITKAVLINNAGSTGDLSKKVGDYDATEIQDYVDLNITSYISMVTGFIKLFNNGLINTFIVNISSLLAVEAFPNWALYATGKSARDMLLKVVTKEEPSIRTLSYAPGPLNNEMQQHVRETLGDPEQQKLYTKMADEGNLVDMKNSASRLYQLLAEDKFESGSHVDYYDLE</sequence>
<dbReference type="InterPro" id="IPR036291">
    <property type="entry name" value="NAD(P)-bd_dom_sf"/>
</dbReference>
<evidence type="ECO:0000256" key="5">
    <source>
        <dbReference type="ARBA" id="ARBA00022490"/>
    </source>
</evidence>
<dbReference type="InterPro" id="IPR051721">
    <property type="entry name" value="Biopterin_syn/organic_redct"/>
</dbReference>
<reference evidence="8" key="1">
    <citation type="submission" date="2014-09" db="EMBL/GenBank/DDBJ databases">
        <title>Draft genome sequence of an oleaginous Mucoromycotina fungus Mucor ambiguus NBRC6742.</title>
        <authorList>
            <person name="Takeda I."/>
            <person name="Yamane N."/>
            <person name="Morita T."/>
            <person name="Tamano K."/>
            <person name="Machida M."/>
            <person name="Baker S."/>
            <person name="Koike H."/>
        </authorList>
    </citation>
    <scope>NUCLEOTIDE SEQUENCE</scope>
    <source>
        <strain evidence="8">NBRC 6742</strain>
    </source>
</reference>
<evidence type="ECO:0000313" key="8">
    <source>
        <dbReference type="EMBL" id="GAN02659.1"/>
    </source>
</evidence>
<evidence type="ECO:0000256" key="4">
    <source>
        <dbReference type="ARBA" id="ARBA00019170"/>
    </source>
</evidence>
<gene>
    <name evidence="8" type="ORF">MAM1_0026d02104</name>
</gene>
<dbReference type="STRING" id="91626.A0A0C9M6Z2"/>
<dbReference type="PRINTS" id="PR00081">
    <property type="entry name" value="GDHRDH"/>
</dbReference>
<evidence type="ECO:0000256" key="1">
    <source>
        <dbReference type="ARBA" id="ARBA00004496"/>
    </source>
</evidence>
<evidence type="ECO:0000313" key="9">
    <source>
        <dbReference type="Proteomes" id="UP000053815"/>
    </source>
</evidence>
<keyword evidence="6" id="KW-0521">NADP</keyword>